<keyword evidence="3" id="KW-1185">Reference proteome</keyword>
<comment type="caution">
    <text evidence="2">The sequence shown here is derived from an EMBL/GenBank/DDBJ whole genome shotgun (WGS) entry which is preliminary data.</text>
</comment>
<organism evidence="2 3">
    <name type="scientific">Henosepilachna vigintioctopunctata</name>
    <dbReference type="NCBI Taxonomy" id="420089"/>
    <lineage>
        <taxon>Eukaryota</taxon>
        <taxon>Metazoa</taxon>
        <taxon>Ecdysozoa</taxon>
        <taxon>Arthropoda</taxon>
        <taxon>Hexapoda</taxon>
        <taxon>Insecta</taxon>
        <taxon>Pterygota</taxon>
        <taxon>Neoptera</taxon>
        <taxon>Endopterygota</taxon>
        <taxon>Coleoptera</taxon>
        <taxon>Polyphaga</taxon>
        <taxon>Cucujiformia</taxon>
        <taxon>Coccinelloidea</taxon>
        <taxon>Coccinellidae</taxon>
        <taxon>Epilachninae</taxon>
        <taxon>Epilachnini</taxon>
        <taxon>Henosepilachna</taxon>
    </lineage>
</organism>
<reference evidence="2 3" key="1">
    <citation type="submission" date="2023-03" db="EMBL/GenBank/DDBJ databases">
        <title>Genome insight into feeding habits of ladybird beetles.</title>
        <authorList>
            <person name="Li H.-S."/>
            <person name="Huang Y.-H."/>
            <person name="Pang H."/>
        </authorList>
    </citation>
    <scope>NUCLEOTIDE SEQUENCE [LARGE SCALE GENOMIC DNA]</scope>
    <source>
        <strain evidence="2">SYSU_2023b</strain>
        <tissue evidence="2">Whole body</tissue>
    </source>
</reference>
<dbReference type="AlphaFoldDB" id="A0AAW1TIL2"/>
<evidence type="ECO:0000313" key="2">
    <source>
        <dbReference type="EMBL" id="KAK9869854.1"/>
    </source>
</evidence>
<feature type="region of interest" description="Disordered" evidence="1">
    <location>
        <begin position="82"/>
        <end position="108"/>
    </location>
</feature>
<accession>A0AAW1TIL2</accession>
<protein>
    <submittedName>
        <fullName evidence="2">Uncharacterized protein</fullName>
    </submittedName>
</protein>
<dbReference type="EMBL" id="JARQZJ010000001">
    <property type="protein sequence ID" value="KAK9869854.1"/>
    <property type="molecule type" value="Genomic_DNA"/>
</dbReference>
<gene>
    <name evidence="2" type="ORF">WA026_003578</name>
</gene>
<evidence type="ECO:0000256" key="1">
    <source>
        <dbReference type="SAM" id="MobiDB-lite"/>
    </source>
</evidence>
<dbReference type="Proteomes" id="UP001431783">
    <property type="component" value="Unassembled WGS sequence"/>
</dbReference>
<sequence length="108" mass="11341">MADTRTYEAEGRDLVLTFTFAPHSLSPVLPPKHPRQPGNSAWMRATQCGVGVRTCVVMVASGGGGAGAKRVQVVCATTRRHCPSPASPDVCSRRRKGQGCCAPAAPTH</sequence>
<name>A0AAW1TIL2_9CUCU</name>
<proteinExistence type="predicted"/>
<evidence type="ECO:0000313" key="3">
    <source>
        <dbReference type="Proteomes" id="UP001431783"/>
    </source>
</evidence>